<dbReference type="SUPFAM" id="SSF52047">
    <property type="entry name" value="RNI-like"/>
    <property type="match status" value="1"/>
</dbReference>
<dbReference type="Proteomes" id="UP000027195">
    <property type="component" value="Unassembled WGS sequence"/>
</dbReference>
<dbReference type="Gene3D" id="1.20.1280.50">
    <property type="match status" value="1"/>
</dbReference>
<dbReference type="HOGENOM" id="CLU_024199_1_2_1"/>
<protein>
    <submittedName>
        <fullName evidence="2">Uncharacterized protein</fullName>
    </submittedName>
</protein>
<reference evidence="3" key="1">
    <citation type="journal article" date="2014" name="Proc. Natl. Acad. Sci. U.S.A.">
        <title>Extensive sampling of basidiomycete genomes demonstrates inadequacy of the white-rot/brown-rot paradigm for wood decay fungi.</title>
        <authorList>
            <person name="Riley R."/>
            <person name="Salamov A.A."/>
            <person name="Brown D.W."/>
            <person name="Nagy L.G."/>
            <person name="Floudas D."/>
            <person name="Held B.W."/>
            <person name="Levasseur A."/>
            <person name="Lombard V."/>
            <person name="Morin E."/>
            <person name="Otillar R."/>
            <person name="Lindquist E.A."/>
            <person name="Sun H."/>
            <person name="LaButti K.M."/>
            <person name="Schmutz J."/>
            <person name="Jabbour D."/>
            <person name="Luo H."/>
            <person name="Baker S.E."/>
            <person name="Pisabarro A.G."/>
            <person name="Walton J.D."/>
            <person name="Blanchette R.A."/>
            <person name="Henrissat B."/>
            <person name="Martin F."/>
            <person name="Cullen D."/>
            <person name="Hibbett D.S."/>
            <person name="Grigoriev I.V."/>
        </authorList>
    </citation>
    <scope>NUCLEOTIDE SEQUENCE [LARGE SCALE GENOMIC DNA]</scope>
    <source>
        <strain evidence="3">FD-172 SS1</strain>
    </source>
</reference>
<dbReference type="AlphaFoldDB" id="A0A067MWE7"/>
<feature type="region of interest" description="Disordered" evidence="1">
    <location>
        <begin position="171"/>
        <end position="191"/>
    </location>
</feature>
<accession>A0A067MWE7</accession>
<name>A0A067MWE7_BOTB1</name>
<dbReference type="STRING" id="930990.A0A067MWE7"/>
<evidence type="ECO:0000256" key="1">
    <source>
        <dbReference type="SAM" id="MobiDB-lite"/>
    </source>
</evidence>
<organism evidence="2 3">
    <name type="scientific">Botryobasidium botryosum (strain FD-172 SS1)</name>
    <dbReference type="NCBI Taxonomy" id="930990"/>
    <lineage>
        <taxon>Eukaryota</taxon>
        <taxon>Fungi</taxon>
        <taxon>Dikarya</taxon>
        <taxon>Basidiomycota</taxon>
        <taxon>Agaricomycotina</taxon>
        <taxon>Agaricomycetes</taxon>
        <taxon>Cantharellales</taxon>
        <taxon>Botryobasidiaceae</taxon>
        <taxon>Botryobasidium</taxon>
    </lineage>
</organism>
<feature type="region of interest" description="Disordered" evidence="1">
    <location>
        <begin position="356"/>
        <end position="377"/>
    </location>
</feature>
<dbReference type="EMBL" id="KL198018">
    <property type="protein sequence ID" value="KDQ19924.1"/>
    <property type="molecule type" value="Genomic_DNA"/>
</dbReference>
<sequence>MDPTSRKVTSQFIQLLSKQIQIEAHRDSNDSPTLEQSYMLEFENDDAFFGTILDECEAIERAQQFAFHTIAAYTARRLSSLRGRHNETAPIYRLSFDVLGTIFKFAVAYDHYEPLGALAPLQLASVSRRWREVALGTPRLWSTINMISGSKTLFGIFLDRSKMVPLDVELRPGTNDPHPYPDSVRAPRQGRGTDPFQCTVRIFKVIPYHLPRLRSLLLQDIPGVDLKALRSPAPQLETLHCINIRTATNAPIKLFAGCAPSLRSIRLVSTPIVLESYVYSAHLTNLHLERMRYNAPIHHLLRAIKACSLLQELSLVYIDFSHDASSSQNGPMAISLPELRRIEIRGSAPGDLRLHRQHLSSTRQPEKPRIRSRPTPAACRGIYPSRKLRVPGQVGKTGADAVARLRSPTFCPLRCVVSSHLAAPLAAT</sequence>
<dbReference type="Gene3D" id="3.80.10.10">
    <property type="entry name" value="Ribonuclease Inhibitor"/>
    <property type="match status" value="1"/>
</dbReference>
<proteinExistence type="predicted"/>
<dbReference type="InParanoid" id="A0A067MWE7"/>
<dbReference type="OrthoDB" id="2269034at2759"/>
<evidence type="ECO:0000313" key="2">
    <source>
        <dbReference type="EMBL" id="KDQ19924.1"/>
    </source>
</evidence>
<dbReference type="InterPro" id="IPR032675">
    <property type="entry name" value="LRR_dom_sf"/>
</dbReference>
<keyword evidence="3" id="KW-1185">Reference proteome</keyword>
<gene>
    <name evidence="2" type="ORF">BOTBODRAFT_381809</name>
</gene>
<evidence type="ECO:0000313" key="3">
    <source>
        <dbReference type="Proteomes" id="UP000027195"/>
    </source>
</evidence>